<sequence length="423" mass="45327">MLSLSLISSAIFLAVAKCSPTSLEALDQLAEKKTFSLETIEVDRKVPRTLLDEITHTYMKYNVEPPSYVEAAMRDTPTGDRETTTGGKSSTPAKSIGGDKEYLISVQVGSHNLTLDPDTGSADLWVFSTLQPTTERTGRPTNRVYDTAGGKALDGHSWTIRYGDKSGANGRVFLDKVSVGSLSVPKQAVEAASTVSRTFSKDPANDGLLGLAFSKLNTIKPSKQMTWFDNIRPKLAAPLFAVSLKRRTVGTYDFGYMDKSKYTGEIIWAEVKGAKGFWDFPITGFSVGGGSEVPVTINAIADTGSSLWYVPAKVADAYYAKVPGAAFSAFTGGWSFPCSAKLPDIAVTISGKKLVVPGSNMNYQSIGTSCMGGMQRDTGMPFSIAGDVFLKNLFVVFEHPINGQPRLGFAPAAKTANVRSAAK</sequence>
<dbReference type="AlphaFoldDB" id="A0A517KWL4"/>
<dbReference type="InterPro" id="IPR033121">
    <property type="entry name" value="PEPTIDASE_A1"/>
</dbReference>
<dbReference type="STRING" id="50376.A0A517KWL4"/>
<feature type="active site" evidence="5">
    <location>
        <position position="118"/>
    </location>
</feature>
<dbReference type="SUPFAM" id="SSF50630">
    <property type="entry name" value="Acid proteases"/>
    <property type="match status" value="1"/>
</dbReference>
<organism evidence="9 10">
    <name type="scientific">Venturia effusa</name>
    <dbReference type="NCBI Taxonomy" id="50376"/>
    <lineage>
        <taxon>Eukaryota</taxon>
        <taxon>Fungi</taxon>
        <taxon>Dikarya</taxon>
        <taxon>Ascomycota</taxon>
        <taxon>Pezizomycotina</taxon>
        <taxon>Dothideomycetes</taxon>
        <taxon>Pleosporomycetidae</taxon>
        <taxon>Venturiales</taxon>
        <taxon>Venturiaceae</taxon>
        <taxon>Venturia</taxon>
    </lineage>
</organism>
<evidence type="ECO:0000259" key="8">
    <source>
        <dbReference type="PROSITE" id="PS51767"/>
    </source>
</evidence>
<dbReference type="Pfam" id="PF00026">
    <property type="entry name" value="Asp"/>
    <property type="match status" value="1"/>
</dbReference>
<feature type="active site" evidence="5">
    <location>
        <position position="302"/>
    </location>
</feature>
<evidence type="ECO:0000256" key="5">
    <source>
        <dbReference type="PIRSR" id="PIRSR601461-1"/>
    </source>
</evidence>
<protein>
    <recommendedName>
        <fullName evidence="8">Peptidase A1 domain-containing protein</fullName>
    </recommendedName>
</protein>
<keyword evidence="3" id="KW-0064">Aspartyl protease</keyword>
<evidence type="ECO:0000313" key="9">
    <source>
        <dbReference type="EMBL" id="QDS67769.1"/>
    </source>
</evidence>
<dbReference type="CDD" id="cd06097">
    <property type="entry name" value="Aspergillopepsin_like"/>
    <property type="match status" value="1"/>
</dbReference>
<keyword evidence="4" id="KW-0378">Hydrolase</keyword>
<feature type="region of interest" description="Disordered" evidence="6">
    <location>
        <begin position="74"/>
        <end position="94"/>
    </location>
</feature>
<dbReference type="PRINTS" id="PR00792">
    <property type="entry name" value="PEPSIN"/>
</dbReference>
<proteinExistence type="inferred from homology"/>
<evidence type="ECO:0000313" key="10">
    <source>
        <dbReference type="Proteomes" id="UP000316270"/>
    </source>
</evidence>
<keyword evidence="2" id="KW-0645">Protease</keyword>
<dbReference type="PROSITE" id="PS51767">
    <property type="entry name" value="PEPTIDASE_A1"/>
    <property type="match status" value="1"/>
</dbReference>
<dbReference type="Proteomes" id="UP000316270">
    <property type="component" value="Chromosome 1"/>
</dbReference>
<comment type="similarity">
    <text evidence="1">Belongs to the peptidase A1 family.</text>
</comment>
<evidence type="ECO:0000256" key="4">
    <source>
        <dbReference type="ARBA" id="ARBA00022801"/>
    </source>
</evidence>
<feature type="compositionally biased region" description="Polar residues" evidence="6">
    <location>
        <begin position="84"/>
        <end position="93"/>
    </location>
</feature>
<dbReference type="Gene3D" id="2.40.70.10">
    <property type="entry name" value="Acid Proteases"/>
    <property type="match status" value="2"/>
</dbReference>
<dbReference type="InterPro" id="IPR034163">
    <property type="entry name" value="Aspergillopepsin-like_cat_dom"/>
</dbReference>
<dbReference type="GO" id="GO:0004190">
    <property type="term" value="F:aspartic-type endopeptidase activity"/>
    <property type="evidence" value="ECO:0007669"/>
    <property type="project" value="UniProtKB-KW"/>
</dbReference>
<evidence type="ECO:0000256" key="6">
    <source>
        <dbReference type="SAM" id="MobiDB-lite"/>
    </source>
</evidence>
<dbReference type="InterPro" id="IPR001461">
    <property type="entry name" value="Aspartic_peptidase_A1"/>
</dbReference>
<dbReference type="FunFam" id="2.40.70.10:FF:000026">
    <property type="entry name" value="Endothiapepsin"/>
    <property type="match status" value="1"/>
</dbReference>
<dbReference type="InterPro" id="IPR021109">
    <property type="entry name" value="Peptidase_aspartic_dom_sf"/>
</dbReference>
<dbReference type="EMBL" id="CP042185">
    <property type="protein sequence ID" value="QDS67769.1"/>
    <property type="molecule type" value="Genomic_DNA"/>
</dbReference>
<evidence type="ECO:0000256" key="1">
    <source>
        <dbReference type="ARBA" id="ARBA00007447"/>
    </source>
</evidence>
<feature type="signal peptide" evidence="7">
    <location>
        <begin position="1"/>
        <end position="18"/>
    </location>
</feature>
<accession>A0A517KWL4</accession>
<evidence type="ECO:0000256" key="7">
    <source>
        <dbReference type="SAM" id="SignalP"/>
    </source>
</evidence>
<dbReference type="PANTHER" id="PTHR47966">
    <property type="entry name" value="BETA-SITE APP-CLEAVING ENZYME, ISOFORM A-RELATED"/>
    <property type="match status" value="1"/>
</dbReference>
<gene>
    <name evidence="9" type="ORF">FKW77_006404</name>
</gene>
<evidence type="ECO:0000256" key="2">
    <source>
        <dbReference type="ARBA" id="ARBA00022670"/>
    </source>
</evidence>
<name>A0A517KWL4_9PEZI</name>
<keyword evidence="10" id="KW-1185">Reference proteome</keyword>
<dbReference type="OrthoDB" id="2747330at2759"/>
<evidence type="ECO:0000256" key="3">
    <source>
        <dbReference type="ARBA" id="ARBA00022750"/>
    </source>
</evidence>
<feature type="chain" id="PRO_5021866536" description="Peptidase A1 domain-containing protein" evidence="7">
    <location>
        <begin position="19"/>
        <end position="423"/>
    </location>
</feature>
<keyword evidence="7" id="KW-0732">Signal</keyword>
<dbReference type="GO" id="GO:0006508">
    <property type="term" value="P:proteolysis"/>
    <property type="evidence" value="ECO:0007669"/>
    <property type="project" value="UniProtKB-KW"/>
</dbReference>
<feature type="domain" description="Peptidase A1" evidence="8">
    <location>
        <begin position="102"/>
        <end position="410"/>
    </location>
</feature>
<dbReference type="PANTHER" id="PTHR47966:SF2">
    <property type="entry name" value="ASPERGILLOPEPSIN-1-RELATED"/>
    <property type="match status" value="1"/>
</dbReference>
<reference evidence="9 10" key="1">
    <citation type="submission" date="2019-07" db="EMBL/GenBank/DDBJ databases">
        <title>Finished genome of Venturia effusa.</title>
        <authorList>
            <person name="Young C.A."/>
            <person name="Cox M.P."/>
            <person name="Ganley A.R.D."/>
            <person name="David W.J."/>
        </authorList>
    </citation>
    <scope>NUCLEOTIDE SEQUENCE [LARGE SCALE GENOMIC DNA]</scope>
    <source>
        <strain evidence="10">albino</strain>
    </source>
</reference>